<feature type="region of interest" description="Disordered" evidence="1">
    <location>
        <begin position="274"/>
        <end position="295"/>
    </location>
</feature>
<proteinExistence type="predicted"/>
<organism evidence="2 3">
    <name type="scientific">Ectocarpus siliculosus</name>
    <name type="common">Brown alga</name>
    <name type="synonym">Conferva siliculosa</name>
    <dbReference type="NCBI Taxonomy" id="2880"/>
    <lineage>
        <taxon>Eukaryota</taxon>
        <taxon>Sar</taxon>
        <taxon>Stramenopiles</taxon>
        <taxon>Ochrophyta</taxon>
        <taxon>PX clade</taxon>
        <taxon>Phaeophyceae</taxon>
        <taxon>Ectocarpales</taxon>
        <taxon>Ectocarpaceae</taxon>
        <taxon>Ectocarpus</taxon>
    </lineage>
</organism>
<dbReference type="Pfam" id="PF10294">
    <property type="entry name" value="Methyltransf_16"/>
    <property type="match status" value="1"/>
</dbReference>
<keyword evidence="3" id="KW-1185">Reference proteome</keyword>
<protein>
    <submittedName>
        <fullName evidence="2">Uncharacterized protein</fullName>
    </submittedName>
</protein>
<feature type="region of interest" description="Disordered" evidence="1">
    <location>
        <begin position="132"/>
        <end position="200"/>
    </location>
</feature>
<gene>
    <name evidence="2" type="ORF">Esi_0121_0083</name>
</gene>
<dbReference type="PANTHER" id="PTHR14614">
    <property type="entry name" value="HEPATOCELLULAR CARCINOMA-ASSOCIATED ANTIGEN"/>
    <property type="match status" value="1"/>
</dbReference>
<reference evidence="2 3" key="1">
    <citation type="journal article" date="2010" name="Nature">
        <title>The Ectocarpus genome and the independent evolution of multicellularity in brown algae.</title>
        <authorList>
            <person name="Cock J.M."/>
            <person name="Sterck L."/>
            <person name="Rouze P."/>
            <person name="Scornet D."/>
            <person name="Allen A.E."/>
            <person name="Amoutzias G."/>
            <person name="Anthouard V."/>
            <person name="Artiguenave F."/>
            <person name="Aury J.M."/>
            <person name="Badger J.H."/>
            <person name="Beszteri B."/>
            <person name="Billiau K."/>
            <person name="Bonnet E."/>
            <person name="Bothwell J.H."/>
            <person name="Bowler C."/>
            <person name="Boyen C."/>
            <person name="Brownlee C."/>
            <person name="Carrano C.J."/>
            <person name="Charrier B."/>
            <person name="Cho G.Y."/>
            <person name="Coelho S.M."/>
            <person name="Collen J."/>
            <person name="Corre E."/>
            <person name="Da Silva C."/>
            <person name="Delage L."/>
            <person name="Delaroque N."/>
            <person name="Dittami S.M."/>
            <person name="Doulbeau S."/>
            <person name="Elias M."/>
            <person name="Farnham G."/>
            <person name="Gachon C.M."/>
            <person name="Gschloessl B."/>
            <person name="Heesch S."/>
            <person name="Jabbari K."/>
            <person name="Jubin C."/>
            <person name="Kawai H."/>
            <person name="Kimura K."/>
            <person name="Kloareg B."/>
            <person name="Kupper F.C."/>
            <person name="Lang D."/>
            <person name="Le Bail A."/>
            <person name="Leblanc C."/>
            <person name="Lerouge P."/>
            <person name="Lohr M."/>
            <person name="Lopez P.J."/>
            <person name="Martens C."/>
            <person name="Maumus F."/>
            <person name="Michel G."/>
            <person name="Miranda-Saavedra D."/>
            <person name="Morales J."/>
            <person name="Moreau H."/>
            <person name="Motomura T."/>
            <person name="Nagasato C."/>
            <person name="Napoli C.A."/>
            <person name="Nelson D.R."/>
            <person name="Nyvall-Collen P."/>
            <person name="Peters A.F."/>
            <person name="Pommier C."/>
            <person name="Potin P."/>
            <person name="Poulain J."/>
            <person name="Quesneville H."/>
            <person name="Read B."/>
            <person name="Rensing S.A."/>
            <person name="Ritter A."/>
            <person name="Rousvoal S."/>
            <person name="Samanta M."/>
            <person name="Samson G."/>
            <person name="Schroeder D.C."/>
            <person name="Segurens B."/>
            <person name="Strittmatter M."/>
            <person name="Tonon T."/>
            <person name="Tregear J.W."/>
            <person name="Valentin K."/>
            <person name="von Dassow P."/>
            <person name="Yamagishi T."/>
            <person name="Van de Peer Y."/>
            <person name="Wincker P."/>
        </authorList>
    </citation>
    <scope>NUCLEOTIDE SEQUENCE [LARGE SCALE GENOMIC DNA]</scope>
    <source>
        <strain evidence="3">Ec32 / CCAP1310/4</strain>
    </source>
</reference>
<dbReference type="InParanoid" id="D8LDR8"/>
<dbReference type="InterPro" id="IPR019410">
    <property type="entry name" value="Methyltransf_16"/>
</dbReference>
<sequence length="604" mass="64204">MVAEVGVANSKEGAVLERSHTFVIEIDRQGAPEQERLRWRWRDSLGDNTAGVAQDLLSFLQKHFRAPAGSTPTTTAPAGERASGDQQDVDLYSVEVHDPARGGWTPLSVSTSSETIPRNCRVRVNIFAKPQATTTRCRQTTTEDPSSSSDGNSCKNLSASLPSGPARRNATFDGTAVPGAATTVDGTPLPEDESSLDPVAPGEMLALPWRRFDKDLGGEGEEGLKICGNRVAIRDVSNSSEGTGLFTWDGAVLLAKYLEHRAVAMRRDFCEQQPCHSTQPSYRHPEGAGHGSSVTVAAGDSADVNINNNSSSGCRSSNGNISSSSCSSSKSVRAAPIRVLELGCGTGLAGLAAAFAFGRRHSGTSGDDNSEVNHPPPPSPCRRRNPLEGENDEGVAQCASPPAQVAVVLTDLEYALTNARANTFLNSSSLEAVGAEVSSIELDWCRPLPRELSDKEAFDLILAADVVWLDDLVTPLVRTLERLTAGWPGGGVDAWSAPLPPAPANGTQEERRNETGLAASFGSGASPQECELGGCAARSGGRPRPPAGRRVLLAYQWRSERTGRALLEELGACFCVREIPAEECHPDYLPSSNLCLLEAVRRQE</sequence>
<accession>D8LDR8</accession>
<dbReference type="AlphaFoldDB" id="D8LDR8"/>
<dbReference type="OrthoDB" id="407325at2759"/>
<dbReference type="SUPFAM" id="SSF53335">
    <property type="entry name" value="S-adenosyl-L-methionine-dependent methyltransferases"/>
    <property type="match status" value="1"/>
</dbReference>
<name>D8LDR8_ECTSI</name>
<dbReference type="Gene3D" id="3.40.50.150">
    <property type="entry name" value="Vaccinia Virus protein VP39"/>
    <property type="match status" value="1"/>
</dbReference>
<feature type="compositionally biased region" description="Low complexity" evidence="1">
    <location>
        <begin position="133"/>
        <end position="142"/>
    </location>
</feature>
<dbReference type="EMBL" id="FN647885">
    <property type="protein sequence ID" value="CBN78475.1"/>
    <property type="molecule type" value="Genomic_DNA"/>
</dbReference>
<evidence type="ECO:0000313" key="3">
    <source>
        <dbReference type="Proteomes" id="UP000002630"/>
    </source>
</evidence>
<dbReference type="Proteomes" id="UP000002630">
    <property type="component" value="Linkage Group LG33"/>
</dbReference>
<feature type="region of interest" description="Disordered" evidence="1">
    <location>
        <begin position="362"/>
        <end position="395"/>
    </location>
</feature>
<dbReference type="PANTHER" id="PTHR14614:SF109">
    <property type="entry name" value="RIBOSOMAL LYSINE N-METHYLTRANSFERASE 5"/>
    <property type="match status" value="1"/>
</dbReference>
<dbReference type="InterPro" id="IPR029063">
    <property type="entry name" value="SAM-dependent_MTases_sf"/>
</dbReference>
<dbReference type="EMBL" id="FN649758">
    <property type="protein sequence ID" value="CBN78475.1"/>
    <property type="molecule type" value="Genomic_DNA"/>
</dbReference>
<evidence type="ECO:0000313" key="2">
    <source>
        <dbReference type="EMBL" id="CBN78475.1"/>
    </source>
</evidence>
<evidence type="ECO:0000256" key="1">
    <source>
        <dbReference type="SAM" id="MobiDB-lite"/>
    </source>
</evidence>
<feature type="region of interest" description="Disordered" evidence="1">
    <location>
        <begin position="308"/>
        <end position="328"/>
    </location>
</feature>
<feature type="compositionally biased region" description="Polar residues" evidence="1">
    <location>
        <begin position="143"/>
        <end position="161"/>
    </location>
</feature>